<keyword evidence="3" id="KW-1185">Reference proteome</keyword>
<accession>A0A7X3MWH7</accession>
<evidence type="ECO:0000313" key="2">
    <source>
        <dbReference type="EMBL" id="MXQ14310.1"/>
    </source>
</evidence>
<dbReference type="EMBL" id="WURB01000031">
    <property type="protein sequence ID" value="MXQ14310.1"/>
    <property type="molecule type" value="Genomic_DNA"/>
</dbReference>
<keyword evidence="1" id="KW-0812">Transmembrane</keyword>
<evidence type="ECO:0000313" key="3">
    <source>
        <dbReference type="Proteomes" id="UP000436483"/>
    </source>
</evidence>
<keyword evidence="1" id="KW-1133">Transmembrane helix</keyword>
<sequence>MGNNDFIRKSLFMTGGLLVWAAQFTLVYVFNSLACARRFAGMELMGIGIVPFVVTGITLAALLATALVFLLALRRRGPAYASRDNRPVNDFMRYTTMTIAGLSFVAIVWNGIPALLVPPCG</sequence>
<protein>
    <submittedName>
        <fullName evidence="2">Uncharacterized protein</fullName>
    </submittedName>
</protein>
<keyword evidence="1" id="KW-0472">Membrane</keyword>
<dbReference type="Proteomes" id="UP000436483">
    <property type="component" value="Unassembled WGS sequence"/>
</dbReference>
<organism evidence="2 3">
    <name type="scientific">Microvirga makkahensis</name>
    <dbReference type="NCBI Taxonomy" id="1128670"/>
    <lineage>
        <taxon>Bacteria</taxon>
        <taxon>Pseudomonadati</taxon>
        <taxon>Pseudomonadota</taxon>
        <taxon>Alphaproteobacteria</taxon>
        <taxon>Hyphomicrobiales</taxon>
        <taxon>Methylobacteriaceae</taxon>
        <taxon>Microvirga</taxon>
    </lineage>
</organism>
<feature type="transmembrane region" description="Helical" evidence="1">
    <location>
        <begin position="50"/>
        <end position="73"/>
    </location>
</feature>
<proteinExistence type="predicted"/>
<dbReference type="RefSeq" id="WP_160888039.1">
    <property type="nucleotide sequence ID" value="NZ_WURB01000031.1"/>
</dbReference>
<reference evidence="2 3" key="2">
    <citation type="submission" date="2020-01" db="EMBL/GenBank/DDBJ databases">
        <title>Microvirga sp. nov., an arsenate reduction bacterium isolated from Tibet hotspring sediments.</title>
        <authorList>
            <person name="Xian W.-D."/>
            <person name="Li W.-J."/>
        </authorList>
    </citation>
    <scope>NUCLEOTIDE SEQUENCE [LARGE SCALE GENOMIC DNA]</scope>
    <source>
        <strain evidence="2 3">KCTC 23863</strain>
    </source>
</reference>
<evidence type="ECO:0000256" key="1">
    <source>
        <dbReference type="SAM" id="Phobius"/>
    </source>
</evidence>
<reference evidence="2 3" key="1">
    <citation type="submission" date="2019-12" db="EMBL/GenBank/DDBJ databases">
        <authorList>
            <person name="Yuan C.-G."/>
        </authorList>
    </citation>
    <scope>NUCLEOTIDE SEQUENCE [LARGE SCALE GENOMIC DNA]</scope>
    <source>
        <strain evidence="2 3">KCTC 23863</strain>
    </source>
</reference>
<gene>
    <name evidence="2" type="ORF">GR328_23220</name>
</gene>
<name>A0A7X3MWH7_9HYPH</name>
<dbReference type="OrthoDB" id="278870at2"/>
<feature type="transmembrane region" description="Helical" evidence="1">
    <location>
        <begin position="94"/>
        <end position="116"/>
    </location>
</feature>
<comment type="caution">
    <text evidence="2">The sequence shown here is derived from an EMBL/GenBank/DDBJ whole genome shotgun (WGS) entry which is preliminary data.</text>
</comment>
<feature type="transmembrane region" description="Helical" evidence="1">
    <location>
        <begin position="12"/>
        <end position="30"/>
    </location>
</feature>
<dbReference type="AlphaFoldDB" id="A0A7X3MWH7"/>